<dbReference type="EMBL" id="JANAVB010026200">
    <property type="protein sequence ID" value="KAJ6819379.1"/>
    <property type="molecule type" value="Genomic_DNA"/>
</dbReference>
<reference evidence="2" key="1">
    <citation type="journal article" date="2023" name="GigaByte">
        <title>Genome assembly of the bearded iris, Iris pallida Lam.</title>
        <authorList>
            <person name="Bruccoleri R.E."/>
            <person name="Oakeley E.J."/>
            <person name="Faust A.M.E."/>
            <person name="Altorfer M."/>
            <person name="Dessus-Babus S."/>
            <person name="Burckhardt D."/>
            <person name="Oertli M."/>
            <person name="Naumann U."/>
            <person name="Petersen F."/>
            <person name="Wong J."/>
        </authorList>
    </citation>
    <scope>NUCLEOTIDE SEQUENCE</scope>
    <source>
        <strain evidence="2">GSM-AAB239-AS_SAM_17_03QT</strain>
    </source>
</reference>
<name>A0AAX6FSK4_IRIPA</name>
<evidence type="ECO:0000256" key="1">
    <source>
        <dbReference type="SAM" id="MobiDB-lite"/>
    </source>
</evidence>
<organism evidence="2 3">
    <name type="scientific">Iris pallida</name>
    <name type="common">Sweet iris</name>
    <dbReference type="NCBI Taxonomy" id="29817"/>
    <lineage>
        <taxon>Eukaryota</taxon>
        <taxon>Viridiplantae</taxon>
        <taxon>Streptophyta</taxon>
        <taxon>Embryophyta</taxon>
        <taxon>Tracheophyta</taxon>
        <taxon>Spermatophyta</taxon>
        <taxon>Magnoliopsida</taxon>
        <taxon>Liliopsida</taxon>
        <taxon>Asparagales</taxon>
        <taxon>Iridaceae</taxon>
        <taxon>Iridoideae</taxon>
        <taxon>Irideae</taxon>
        <taxon>Iris</taxon>
    </lineage>
</organism>
<comment type="caution">
    <text evidence="2">The sequence shown here is derived from an EMBL/GenBank/DDBJ whole genome shotgun (WGS) entry which is preliminary data.</text>
</comment>
<evidence type="ECO:0000313" key="2">
    <source>
        <dbReference type="EMBL" id="KAJ6819379.1"/>
    </source>
</evidence>
<gene>
    <name evidence="2" type="ORF">M6B38_402870</name>
</gene>
<protein>
    <submittedName>
        <fullName evidence="2">Extensin-like</fullName>
    </submittedName>
</protein>
<proteinExistence type="predicted"/>
<feature type="compositionally biased region" description="Polar residues" evidence="1">
    <location>
        <begin position="73"/>
        <end position="96"/>
    </location>
</feature>
<feature type="region of interest" description="Disordered" evidence="1">
    <location>
        <begin position="140"/>
        <end position="182"/>
    </location>
</feature>
<dbReference type="Proteomes" id="UP001140949">
    <property type="component" value="Unassembled WGS sequence"/>
</dbReference>
<dbReference type="AlphaFoldDB" id="A0AAX6FSK4"/>
<accession>A0AAX6FSK4</accession>
<keyword evidence="3" id="KW-1185">Reference proteome</keyword>
<evidence type="ECO:0000313" key="3">
    <source>
        <dbReference type="Proteomes" id="UP001140949"/>
    </source>
</evidence>
<feature type="region of interest" description="Disordered" evidence="1">
    <location>
        <begin position="73"/>
        <end position="97"/>
    </location>
</feature>
<sequence length="182" mass="20110">MSLSHHPQTACSRLLLRSASTVPFGHPVIALIVALPDPPPRLHCCDRVASTYTPSLHLSPRLEVVLHNHPTSDITSIPTSPPQSCSTATPSFPTTTQRKKRRIWRETDLARLGLTPASSIPWSTGTRPLLGRLHIYTTGFPQNPGERHLSPLQPRQRSATGRNPRARPPLRATSRMRRSAPL</sequence>
<reference evidence="2" key="2">
    <citation type="submission" date="2023-04" db="EMBL/GenBank/DDBJ databases">
        <authorList>
            <person name="Bruccoleri R.E."/>
            <person name="Oakeley E.J."/>
            <person name="Faust A.-M."/>
            <person name="Dessus-Babus S."/>
            <person name="Altorfer M."/>
            <person name="Burckhardt D."/>
            <person name="Oertli M."/>
            <person name="Naumann U."/>
            <person name="Petersen F."/>
            <person name="Wong J."/>
        </authorList>
    </citation>
    <scope>NUCLEOTIDE SEQUENCE</scope>
    <source>
        <strain evidence="2">GSM-AAB239-AS_SAM_17_03QT</strain>
        <tissue evidence="2">Leaf</tissue>
    </source>
</reference>